<comment type="caution">
    <text evidence="19">The sequence shown here is derived from an EMBL/GenBank/DDBJ whole genome shotgun (WGS) entry which is preliminary data.</text>
</comment>
<keyword evidence="6" id="KW-0809">Transit peptide</keyword>
<evidence type="ECO:0000256" key="1">
    <source>
        <dbReference type="ARBA" id="ARBA00004305"/>
    </source>
</evidence>
<evidence type="ECO:0000256" key="18">
    <source>
        <dbReference type="RuleBase" id="RU003707"/>
    </source>
</evidence>
<keyword evidence="9" id="KW-0496">Mitochondrion</keyword>
<comment type="subunit">
    <text evidence="4">Homotrimer.</text>
</comment>
<gene>
    <name evidence="19" type="ORF">OS493_003015</name>
</gene>
<keyword evidence="8" id="KW-0443">Lipid metabolism</keyword>
<keyword evidence="5" id="KW-0276">Fatty acid metabolism</keyword>
<evidence type="ECO:0000313" key="20">
    <source>
        <dbReference type="Proteomes" id="UP001163046"/>
    </source>
</evidence>
<evidence type="ECO:0000256" key="4">
    <source>
        <dbReference type="ARBA" id="ARBA00011233"/>
    </source>
</evidence>
<dbReference type="InterPro" id="IPR001753">
    <property type="entry name" value="Enoyl-CoA_hydra/iso"/>
</dbReference>
<comment type="catalytic activity">
    <reaction evidence="14">
        <text>(3Z)-octenoyl-CoA = (2E)-octenoyl-CoA</text>
        <dbReference type="Rhea" id="RHEA:46044"/>
        <dbReference type="ChEBI" id="CHEBI:62242"/>
        <dbReference type="ChEBI" id="CHEBI:85640"/>
    </reaction>
    <physiologicalReaction direction="left-to-right" evidence="14">
        <dbReference type="Rhea" id="RHEA:46045"/>
    </physiologicalReaction>
</comment>
<keyword evidence="7" id="KW-0007">Acetylation</keyword>
<dbReference type="GO" id="GO:0005759">
    <property type="term" value="C:mitochondrial matrix"/>
    <property type="evidence" value="ECO:0007669"/>
    <property type="project" value="UniProtKB-SubCell"/>
</dbReference>
<dbReference type="Pfam" id="PF00378">
    <property type="entry name" value="ECH_1"/>
    <property type="match status" value="1"/>
</dbReference>
<dbReference type="EMBL" id="MU827778">
    <property type="protein sequence ID" value="KAJ7340282.1"/>
    <property type="molecule type" value="Genomic_DNA"/>
</dbReference>
<dbReference type="InterPro" id="IPR029045">
    <property type="entry name" value="ClpP/crotonase-like_dom_sf"/>
</dbReference>
<dbReference type="AlphaFoldDB" id="A0A9X0CIB6"/>
<evidence type="ECO:0000256" key="7">
    <source>
        <dbReference type="ARBA" id="ARBA00022990"/>
    </source>
</evidence>
<comment type="pathway">
    <text evidence="2">Lipid metabolism; fatty acid beta-oxidation.</text>
</comment>
<dbReference type="PROSITE" id="PS00166">
    <property type="entry name" value="ENOYL_COA_HYDRATASE"/>
    <property type="match status" value="1"/>
</dbReference>
<keyword evidence="20" id="KW-1185">Reference proteome</keyword>
<protein>
    <recommendedName>
        <fullName evidence="16">Enoyl-CoA delta isomerase 1, mitochondrial</fullName>
    </recommendedName>
    <alternativeName>
        <fullName evidence="17">3,2-trans-enoyl-CoA isomerase</fullName>
    </alternativeName>
</protein>
<dbReference type="OrthoDB" id="1696280at2759"/>
<evidence type="ECO:0000313" key="19">
    <source>
        <dbReference type="EMBL" id="KAJ7340282.1"/>
    </source>
</evidence>
<dbReference type="GO" id="GO:0004165">
    <property type="term" value="F:delta(3)-delta(2)-enoyl-CoA isomerase activity"/>
    <property type="evidence" value="ECO:0007669"/>
    <property type="project" value="UniProtKB-EC"/>
</dbReference>
<evidence type="ECO:0000256" key="12">
    <source>
        <dbReference type="ARBA" id="ARBA00051293"/>
    </source>
</evidence>
<dbReference type="Proteomes" id="UP001163046">
    <property type="component" value="Unassembled WGS sequence"/>
</dbReference>
<dbReference type="Gene3D" id="6.10.250.170">
    <property type="match status" value="1"/>
</dbReference>
<evidence type="ECO:0000256" key="9">
    <source>
        <dbReference type="ARBA" id="ARBA00023128"/>
    </source>
</evidence>
<evidence type="ECO:0000256" key="17">
    <source>
        <dbReference type="ARBA" id="ARBA00083575"/>
    </source>
</evidence>
<dbReference type="SUPFAM" id="SSF52096">
    <property type="entry name" value="ClpP/crotonase"/>
    <property type="match status" value="1"/>
</dbReference>
<keyword evidence="10" id="KW-0413">Isomerase</keyword>
<comment type="catalytic activity">
    <reaction evidence="13">
        <text>(3Z)-dodecenoyl-CoA = (2E)-dodecenoyl-CoA</text>
        <dbReference type="Rhea" id="RHEA:23716"/>
        <dbReference type="ChEBI" id="CHEBI:57330"/>
        <dbReference type="ChEBI" id="CHEBI:58543"/>
        <dbReference type="EC" id="5.3.3.8"/>
    </reaction>
    <physiologicalReaction direction="left-to-right" evidence="13">
        <dbReference type="Rhea" id="RHEA:23717"/>
    </physiologicalReaction>
</comment>
<dbReference type="Gene3D" id="3.90.226.10">
    <property type="entry name" value="2-enoyl-CoA Hydratase, Chain A, domain 1"/>
    <property type="match status" value="1"/>
</dbReference>
<dbReference type="GO" id="GO:0006635">
    <property type="term" value="P:fatty acid beta-oxidation"/>
    <property type="evidence" value="ECO:0007669"/>
    <property type="project" value="TreeGrafter"/>
</dbReference>
<accession>A0A9X0CIB6</accession>
<evidence type="ECO:0000256" key="10">
    <source>
        <dbReference type="ARBA" id="ARBA00023235"/>
    </source>
</evidence>
<dbReference type="PANTHER" id="PTHR11941:SF45">
    <property type="entry name" value="ENOYL-COA DELTA ISOMERASE 1, MITOCHONDRIAL"/>
    <property type="match status" value="1"/>
</dbReference>
<reference evidence="19" key="1">
    <citation type="submission" date="2023-01" db="EMBL/GenBank/DDBJ databases">
        <title>Genome assembly of the deep-sea coral Lophelia pertusa.</title>
        <authorList>
            <person name="Herrera S."/>
            <person name="Cordes E."/>
        </authorList>
    </citation>
    <scope>NUCLEOTIDE SEQUENCE</scope>
    <source>
        <strain evidence="19">USNM1676648</strain>
        <tissue evidence="19">Polyp</tissue>
    </source>
</reference>
<evidence type="ECO:0000256" key="15">
    <source>
        <dbReference type="ARBA" id="ARBA00056147"/>
    </source>
</evidence>
<comment type="catalytic activity">
    <reaction evidence="12">
        <text>(2E)-tetradecenoyl-CoA = (3Z)-tetradecenoyl-CoA</text>
        <dbReference type="Rhea" id="RHEA:29847"/>
        <dbReference type="ChEBI" id="CHEBI:61405"/>
        <dbReference type="ChEBI" id="CHEBI:61968"/>
    </reaction>
    <physiologicalReaction direction="right-to-left" evidence="12">
        <dbReference type="Rhea" id="RHEA:29849"/>
    </physiologicalReaction>
</comment>
<evidence type="ECO:0000256" key="11">
    <source>
        <dbReference type="ARBA" id="ARBA00050938"/>
    </source>
</evidence>
<comment type="subcellular location">
    <subcellularLocation>
        <location evidence="1">Mitochondrion matrix</location>
    </subcellularLocation>
</comment>
<dbReference type="InterPro" id="IPR018376">
    <property type="entry name" value="Enoyl-CoA_hyd/isom_CS"/>
</dbReference>
<evidence type="ECO:0000256" key="13">
    <source>
        <dbReference type="ARBA" id="ARBA00052376"/>
    </source>
</evidence>
<comment type="catalytic activity">
    <reaction evidence="11">
        <text>(3Z)-decenoyl-CoA = (2E)-decenoyl-CoA</text>
        <dbReference type="Rhea" id="RHEA:77195"/>
        <dbReference type="ChEBI" id="CHEBI:61406"/>
        <dbReference type="ChEBI" id="CHEBI:195601"/>
    </reaction>
    <physiologicalReaction direction="left-to-right" evidence="11">
        <dbReference type="Rhea" id="RHEA:77196"/>
    </physiologicalReaction>
</comment>
<organism evidence="19 20">
    <name type="scientific">Desmophyllum pertusum</name>
    <dbReference type="NCBI Taxonomy" id="174260"/>
    <lineage>
        <taxon>Eukaryota</taxon>
        <taxon>Metazoa</taxon>
        <taxon>Cnidaria</taxon>
        <taxon>Anthozoa</taxon>
        <taxon>Hexacorallia</taxon>
        <taxon>Scleractinia</taxon>
        <taxon>Caryophylliina</taxon>
        <taxon>Caryophylliidae</taxon>
        <taxon>Desmophyllum</taxon>
    </lineage>
</organism>
<proteinExistence type="inferred from homology"/>
<sequence length="259" mass="29043">MRCMSSLVNVEKQGNIAILQLNRKPVNSFSMEFLEEINSNLDELENDQDCQGLIITSGLPKVYSAGLDLVKEIYKPDKKRLASFWTCFQGMWLRLYGSKLATMAAINGHALAGGCVLGLACDYRVMAEGFRIGMVEIEAGVPPPFWIFSNMVNVIGHSCSEKAILSNKRYTSGEALSIGMVDKVVPKDKVMEETKSELEKWVTYSGKARELSKKVMRKPFVEALENTREEDIKNFVDLILDEEIQKAVGMQIEKISKKS</sequence>
<evidence type="ECO:0000256" key="6">
    <source>
        <dbReference type="ARBA" id="ARBA00022946"/>
    </source>
</evidence>
<evidence type="ECO:0000256" key="3">
    <source>
        <dbReference type="ARBA" id="ARBA00005254"/>
    </source>
</evidence>
<evidence type="ECO:0000256" key="2">
    <source>
        <dbReference type="ARBA" id="ARBA00005005"/>
    </source>
</evidence>
<comment type="function">
    <text evidence="15">Key enzyme of fatty acid beta-oxidation. Able to isomerize both 3-cis (3Z) and 3-trans (3E) double bonds into the 2-trans (2E) form in a range of enoyl-CoA species, with a preference for (3Z)-enoyl-CoAs over (3E)-enoyl-CoAs. The catalytic efficiency of this enzyme is not affected by the fatty acyl chain length.</text>
</comment>
<dbReference type="FunFam" id="3.90.226.10:FF:000034">
    <property type="entry name" value="Enoyl-CoA delta isomerase 1"/>
    <property type="match status" value="1"/>
</dbReference>
<evidence type="ECO:0000256" key="14">
    <source>
        <dbReference type="ARBA" id="ARBA00052542"/>
    </source>
</evidence>
<dbReference type="CDD" id="cd06558">
    <property type="entry name" value="crotonase-like"/>
    <property type="match status" value="1"/>
</dbReference>
<name>A0A9X0CIB6_9CNID</name>
<comment type="similarity">
    <text evidence="3 18">Belongs to the enoyl-CoA hydratase/isomerase family.</text>
</comment>
<evidence type="ECO:0000256" key="16">
    <source>
        <dbReference type="ARBA" id="ARBA00068317"/>
    </source>
</evidence>
<evidence type="ECO:0000256" key="5">
    <source>
        <dbReference type="ARBA" id="ARBA00022832"/>
    </source>
</evidence>
<evidence type="ECO:0000256" key="8">
    <source>
        <dbReference type="ARBA" id="ARBA00023098"/>
    </source>
</evidence>
<dbReference type="PANTHER" id="PTHR11941">
    <property type="entry name" value="ENOYL-COA HYDRATASE-RELATED"/>
    <property type="match status" value="1"/>
</dbReference>